<dbReference type="InterPro" id="IPR036938">
    <property type="entry name" value="PAP2/HPO_sf"/>
</dbReference>
<dbReference type="PROSITE" id="PS51462">
    <property type="entry name" value="NUDIX"/>
    <property type="match status" value="1"/>
</dbReference>
<feature type="signal peptide" evidence="7">
    <location>
        <begin position="1"/>
        <end position="23"/>
    </location>
</feature>
<evidence type="ECO:0000256" key="1">
    <source>
        <dbReference type="ARBA" id="ARBA00001946"/>
    </source>
</evidence>
<feature type="chain" id="PRO_5001958262" evidence="7">
    <location>
        <begin position="24"/>
        <end position="474"/>
    </location>
</feature>
<dbReference type="EMBL" id="JMCG01000001">
    <property type="protein sequence ID" value="KGK11180.1"/>
    <property type="molecule type" value="Genomic_DNA"/>
</dbReference>
<dbReference type="InterPro" id="IPR020084">
    <property type="entry name" value="NUDIX_hydrolase_CS"/>
</dbReference>
<dbReference type="InterPro" id="IPR015797">
    <property type="entry name" value="NUDIX_hydrolase-like_dom_sf"/>
</dbReference>
<sequence length="474" mass="51742">MLKRAFIITLGVFSLFYSTFSAAGLPTPLPEGIKGALCIVRVDNKLLLVNEILTGQISLPGGTISAGEPPHEAAQREVWEETGLVVTVGEALGYSDTAVFYDCVSDSPIVAYNTQHALGGNTLPIWFAPHYGVEIASAMLLEPTALKAEQYRFPQQWPLVSEMFTRATNQPASYVRDLKEAAPSYRQIGLGWLAASQSWAAQSQVLSSIAMAVAHLAFYLTTPALLLVVMPLILWRFGRDFTLHALFAVTVTSLLALVAQQGFAMPRPHVYLPSTELLPRSGFSFPSVSMAVWVCLTLLITQREGGKEWGKWAFGAIVLVALGEFYAGAEFLSDLLIGALLGALVAWHLLRLQQKAELDLGQLFASPLVWGALVAVAVGLTFIWPLPVFSAWLATLMLMPLLVLMWRKKACSLTQARALVLIVVLLTLNLLLTILQSYFSSSGLYSYILETLRYPSSLLAAMLLVLPLCKVREA</sequence>
<dbReference type="InterPro" id="IPR000086">
    <property type="entry name" value="NUDIX_hydrolase_dom"/>
</dbReference>
<comment type="caution">
    <text evidence="9">The sequence shown here is derived from an EMBL/GenBank/DDBJ whole genome shotgun (WGS) entry which is preliminary data.</text>
</comment>
<feature type="transmembrane region" description="Helical" evidence="6">
    <location>
        <begin position="283"/>
        <end position="300"/>
    </location>
</feature>
<feature type="transmembrane region" description="Helical" evidence="6">
    <location>
        <begin position="418"/>
        <end position="439"/>
    </location>
</feature>
<accession>A0A099LSU1</accession>
<dbReference type="PROSITE" id="PS00893">
    <property type="entry name" value="NUDIX_BOX"/>
    <property type="match status" value="1"/>
</dbReference>
<dbReference type="Pfam" id="PF00293">
    <property type="entry name" value="NUDIX"/>
    <property type="match status" value="1"/>
</dbReference>
<feature type="transmembrane region" description="Helical" evidence="6">
    <location>
        <begin position="312"/>
        <end position="329"/>
    </location>
</feature>
<keyword evidence="6" id="KW-0472">Membrane</keyword>
<dbReference type="PANTHER" id="PTHR43758:SF8">
    <property type="entry name" value="8-OXO-DGTP DIPHOSPHATASE YTKD-RELATED"/>
    <property type="match status" value="1"/>
</dbReference>
<dbReference type="Gene3D" id="1.20.144.10">
    <property type="entry name" value="Phosphatidic acid phosphatase type 2/haloperoxidase"/>
    <property type="match status" value="1"/>
</dbReference>
<organism evidence="9 10">
    <name type="scientific">Vibrio navarrensis</name>
    <dbReference type="NCBI Taxonomy" id="29495"/>
    <lineage>
        <taxon>Bacteria</taxon>
        <taxon>Pseudomonadati</taxon>
        <taxon>Pseudomonadota</taxon>
        <taxon>Gammaproteobacteria</taxon>
        <taxon>Vibrionales</taxon>
        <taxon>Vibrionaceae</taxon>
        <taxon>Vibrio</taxon>
    </lineage>
</organism>
<dbReference type="Gene3D" id="3.90.79.10">
    <property type="entry name" value="Nucleoside Triphosphate Pyrophosphohydrolase"/>
    <property type="match status" value="1"/>
</dbReference>
<dbReference type="eggNOG" id="COG0671">
    <property type="taxonomic scope" value="Bacteria"/>
</dbReference>
<dbReference type="CDD" id="cd02883">
    <property type="entry name" value="NUDIX_Hydrolase"/>
    <property type="match status" value="1"/>
</dbReference>
<evidence type="ECO:0000259" key="8">
    <source>
        <dbReference type="PROSITE" id="PS51462"/>
    </source>
</evidence>
<feature type="transmembrane region" description="Helical" evidence="6">
    <location>
        <begin position="212"/>
        <end position="234"/>
    </location>
</feature>
<dbReference type="STRING" id="29495.EA26_07610"/>
<comment type="cofactor">
    <cofactor evidence="1">
        <name>Mg(2+)</name>
        <dbReference type="ChEBI" id="CHEBI:18420"/>
    </cofactor>
</comment>
<feature type="transmembrane region" description="Helical" evidence="6">
    <location>
        <begin position="389"/>
        <end position="406"/>
    </location>
</feature>
<dbReference type="PANTHER" id="PTHR43758">
    <property type="entry name" value="7,8-DIHYDRO-8-OXOGUANINE TRIPHOSPHATASE"/>
    <property type="match status" value="1"/>
</dbReference>
<dbReference type="Proteomes" id="UP000029994">
    <property type="component" value="Unassembled WGS sequence"/>
</dbReference>
<feature type="transmembrane region" description="Helical" evidence="6">
    <location>
        <begin position="241"/>
        <end position="263"/>
    </location>
</feature>
<dbReference type="Pfam" id="PF01569">
    <property type="entry name" value="PAP2"/>
    <property type="match status" value="1"/>
</dbReference>
<proteinExistence type="inferred from homology"/>
<keyword evidence="6" id="KW-1133">Transmembrane helix</keyword>
<feature type="transmembrane region" description="Helical" evidence="6">
    <location>
        <begin position="335"/>
        <end position="352"/>
    </location>
</feature>
<feature type="transmembrane region" description="Helical" evidence="6">
    <location>
        <begin position="364"/>
        <end position="383"/>
    </location>
</feature>
<keyword evidence="5" id="KW-0460">Magnesium</keyword>
<dbReference type="AlphaFoldDB" id="A0A099LSU1"/>
<evidence type="ECO:0000256" key="6">
    <source>
        <dbReference type="SAM" id="Phobius"/>
    </source>
</evidence>
<dbReference type="InterPro" id="IPR000326">
    <property type="entry name" value="PAP2/HPO"/>
</dbReference>
<dbReference type="SUPFAM" id="SSF55811">
    <property type="entry name" value="Nudix"/>
    <property type="match status" value="1"/>
</dbReference>
<evidence type="ECO:0000256" key="5">
    <source>
        <dbReference type="ARBA" id="ARBA00022842"/>
    </source>
</evidence>
<evidence type="ECO:0000313" key="10">
    <source>
        <dbReference type="Proteomes" id="UP000029994"/>
    </source>
</evidence>
<evidence type="ECO:0000313" key="9">
    <source>
        <dbReference type="EMBL" id="KGK11180.1"/>
    </source>
</evidence>
<protein>
    <submittedName>
        <fullName evidence="9">DNA mismatch repair protein MutT</fullName>
    </submittedName>
</protein>
<comment type="similarity">
    <text evidence="2">Belongs to the Nudix hydrolase family.</text>
</comment>
<dbReference type="GO" id="GO:0046872">
    <property type="term" value="F:metal ion binding"/>
    <property type="evidence" value="ECO:0007669"/>
    <property type="project" value="UniProtKB-KW"/>
</dbReference>
<dbReference type="GO" id="GO:0016818">
    <property type="term" value="F:hydrolase activity, acting on acid anhydrides, in phosphorus-containing anhydrides"/>
    <property type="evidence" value="ECO:0007669"/>
    <property type="project" value="TreeGrafter"/>
</dbReference>
<keyword evidence="4" id="KW-0378">Hydrolase</keyword>
<dbReference type="SUPFAM" id="SSF48317">
    <property type="entry name" value="Acid phosphatase/Vanadium-dependent haloperoxidase"/>
    <property type="match status" value="1"/>
</dbReference>
<dbReference type="RefSeq" id="WP_039426290.1">
    <property type="nucleotide sequence ID" value="NZ_CP061845.1"/>
</dbReference>
<keyword evidence="10" id="KW-1185">Reference proteome</keyword>
<evidence type="ECO:0000256" key="4">
    <source>
        <dbReference type="ARBA" id="ARBA00022801"/>
    </source>
</evidence>
<feature type="domain" description="Nudix hydrolase" evidence="8">
    <location>
        <begin position="31"/>
        <end position="164"/>
    </location>
</feature>
<evidence type="ECO:0000256" key="7">
    <source>
        <dbReference type="SAM" id="SignalP"/>
    </source>
</evidence>
<keyword evidence="6" id="KW-0812">Transmembrane</keyword>
<evidence type="ECO:0000256" key="3">
    <source>
        <dbReference type="ARBA" id="ARBA00022723"/>
    </source>
</evidence>
<dbReference type="eggNOG" id="COG0494">
    <property type="taxonomic scope" value="Bacteria"/>
</dbReference>
<keyword evidence="3" id="KW-0479">Metal-binding</keyword>
<keyword evidence="7" id="KW-0732">Signal</keyword>
<evidence type="ECO:0000256" key="2">
    <source>
        <dbReference type="ARBA" id="ARBA00005582"/>
    </source>
</evidence>
<dbReference type="GeneID" id="43683064"/>
<gene>
    <name evidence="9" type="ORF">EA26_07610</name>
</gene>
<dbReference type="GO" id="GO:0005737">
    <property type="term" value="C:cytoplasm"/>
    <property type="evidence" value="ECO:0007669"/>
    <property type="project" value="TreeGrafter"/>
</dbReference>
<reference evidence="9 10" key="1">
    <citation type="submission" date="2014-04" db="EMBL/GenBank/DDBJ databases">
        <title>Genome sequencing of Vibrio navarrensis strains.</title>
        <authorList>
            <person name="Gladney L.M."/>
            <person name="Katz L.S."/>
            <person name="Marino-Ramirez L."/>
            <person name="Jordan I.K."/>
        </authorList>
    </citation>
    <scope>NUCLEOTIDE SEQUENCE [LARGE SCALE GENOMIC DNA]</scope>
    <source>
        <strain evidence="9 10">ATCC 51183</strain>
    </source>
</reference>
<name>A0A099LSU1_9VIBR</name>